<sequence>MIASVLFASLLAQSPDPATSPEYIGNCLSQTIDFSDTSRIFDMGGLPTLTDIKGLDVSRYDMTMDYNSQNIKIIPGSGVRLDLTPNKAGGDPVGTRMSSTRFMQYGKVSAVLKAPAVSGIVITFISMGPQLPDPNVDLSYVDPSGGDEIDWELLGSDPLHAESNIFYRGIPEYGIRSGTHPLSNNITEFHKYTIDWKHDLINFLIDDQLVRTYYKNSTLATDSRSATEQFFPNRAGKFQISIWSQASNTWAGGAAKFANGVDSYSAYYKSIEVECYDSNDTVVPKWPNSASNPDKLPSIPNQPTAVFNGVIPKTAAPGFVGPITSQYDGYGNLITIAQTSFSNVSSYGAASLLTFALILLLSL</sequence>
<evidence type="ECO:0000313" key="6">
    <source>
        <dbReference type="Proteomes" id="UP001210925"/>
    </source>
</evidence>
<dbReference type="InterPro" id="IPR013320">
    <property type="entry name" value="ConA-like_dom_sf"/>
</dbReference>
<keyword evidence="1" id="KW-0732">Signal</keyword>
<dbReference type="Gene3D" id="2.60.120.200">
    <property type="match status" value="1"/>
</dbReference>
<gene>
    <name evidence="5" type="ORF">HK103_002244</name>
</gene>
<dbReference type="PANTHER" id="PTHR10963">
    <property type="entry name" value="GLYCOSYL HYDROLASE-RELATED"/>
    <property type="match status" value="1"/>
</dbReference>
<evidence type="ECO:0000259" key="4">
    <source>
        <dbReference type="PROSITE" id="PS51762"/>
    </source>
</evidence>
<comment type="caution">
    <text evidence="5">The sequence shown here is derived from an EMBL/GenBank/DDBJ whole genome shotgun (WGS) entry which is preliminary data.</text>
</comment>
<dbReference type="InterPro" id="IPR050546">
    <property type="entry name" value="Glycosyl_Hydrlase_16"/>
</dbReference>
<evidence type="ECO:0000256" key="3">
    <source>
        <dbReference type="ARBA" id="ARBA00023295"/>
    </source>
</evidence>
<keyword evidence="2" id="KW-0378">Hydrolase</keyword>
<evidence type="ECO:0000313" key="5">
    <source>
        <dbReference type="EMBL" id="KAJ3251565.1"/>
    </source>
</evidence>
<keyword evidence="3" id="KW-0326">Glycosidase</keyword>
<dbReference type="InterPro" id="IPR000757">
    <property type="entry name" value="Beta-glucanase-like"/>
</dbReference>
<keyword evidence="6" id="KW-1185">Reference proteome</keyword>
<dbReference type="PANTHER" id="PTHR10963:SF22">
    <property type="entry name" value="GLYCOSIDASE CRH2-RELATED"/>
    <property type="match status" value="1"/>
</dbReference>
<dbReference type="GO" id="GO:0005975">
    <property type="term" value="P:carbohydrate metabolic process"/>
    <property type="evidence" value="ECO:0007669"/>
    <property type="project" value="InterPro"/>
</dbReference>
<feature type="domain" description="GH16" evidence="4">
    <location>
        <begin position="9"/>
        <end position="281"/>
    </location>
</feature>
<dbReference type="EMBL" id="JADGKB010000177">
    <property type="protein sequence ID" value="KAJ3251565.1"/>
    <property type="molecule type" value="Genomic_DNA"/>
</dbReference>
<dbReference type="Proteomes" id="UP001210925">
    <property type="component" value="Unassembled WGS sequence"/>
</dbReference>
<evidence type="ECO:0000256" key="2">
    <source>
        <dbReference type="ARBA" id="ARBA00022801"/>
    </source>
</evidence>
<organism evidence="5 6">
    <name type="scientific">Boothiomyces macroporosus</name>
    <dbReference type="NCBI Taxonomy" id="261099"/>
    <lineage>
        <taxon>Eukaryota</taxon>
        <taxon>Fungi</taxon>
        <taxon>Fungi incertae sedis</taxon>
        <taxon>Chytridiomycota</taxon>
        <taxon>Chytridiomycota incertae sedis</taxon>
        <taxon>Chytridiomycetes</taxon>
        <taxon>Rhizophydiales</taxon>
        <taxon>Terramycetaceae</taxon>
        <taxon>Boothiomyces</taxon>
    </lineage>
</organism>
<evidence type="ECO:0000256" key="1">
    <source>
        <dbReference type="ARBA" id="ARBA00022729"/>
    </source>
</evidence>
<dbReference type="GO" id="GO:0004553">
    <property type="term" value="F:hydrolase activity, hydrolyzing O-glycosyl compounds"/>
    <property type="evidence" value="ECO:0007669"/>
    <property type="project" value="InterPro"/>
</dbReference>
<dbReference type="AlphaFoldDB" id="A0AAD5Y2L8"/>
<name>A0AAD5Y2L8_9FUNG</name>
<reference evidence="5" key="1">
    <citation type="submission" date="2020-05" db="EMBL/GenBank/DDBJ databases">
        <title>Phylogenomic resolution of chytrid fungi.</title>
        <authorList>
            <person name="Stajich J.E."/>
            <person name="Amses K."/>
            <person name="Simmons R."/>
            <person name="Seto K."/>
            <person name="Myers J."/>
            <person name="Bonds A."/>
            <person name="Quandt C.A."/>
            <person name="Barry K."/>
            <person name="Liu P."/>
            <person name="Grigoriev I."/>
            <person name="Longcore J.E."/>
            <person name="James T.Y."/>
        </authorList>
    </citation>
    <scope>NUCLEOTIDE SEQUENCE</scope>
    <source>
        <strain evidence="5">PLAUS21</strain>
    </source>
</reference>
<protein>
    <recommendedName>
        <fullName evidence="4">GH16 domain-containing protein</fullName>
    </recommendedName>
</protein>
<accession>A0AAD5Y2L8</accession>
<dbReference type="PROSITE" id="PS51762">
    <property type="entry name" value="GH16_2"/>
    <property type="match status" value="1"/>
</dbReference>
<dbReference type="SUPFAM" id="SSF49899">
    <property type="entry name" value="Concanavalin A-like lectins/glucanases"/>
    <property type="match status" value="1"/>
</dbReference>
<dbReference type="Pfam" id="PF00722">
    <property type="entry name" value="Glyco_hydro_16"/>
    <property type="match status" value="1"/>
</dbReference>
<proteinExistence type="predicted"/>